<evidence type="ECO:0000313" key="2">
    <source>
        <dbReference type="Proteomes" id="UP000829925"/>
    </source>
</evidence>
<proteinExistence type="predicted"/>
<accession>A0A8T9SWS3</accession>
<evidence type="ECO:0000313" key="1">
    <source>
        <dbReference type="EMBL" id="UOR06275.1"/>
    </source>
</evidence>
<dbReference type="KEGG" id="haei:MUN82_04065"/>
<protein>
    <submittedName>
        <fullName evidence="1">Uncharacterized protein</fullName>
    </submittedName>
</protein>
<dbReference type="Proteomes" id="UP000829925">
    <property type="component" value="Chromosome"/>
</dbReference>
<sequence length="67" mass="7627">MPLLPEEKSDLENIRHELLEFANRVHDMHEANASTATAKLESSLAELADNLEYAANDVRDVLRHWAD</sequence>
<dbReference type="AlphaFoldDB" id="A0A8T9SWS3"/>
<dbReference type="EMBL" id="CP095053">
    <property type="protein sequence ID" value="UOR06275.1"/>
    <property type="molecule type" value="Genomic_DNA"/>
</dbReference>
<reference evidence="1 2" key="1">
    <citation type="submission" date="2022-04" db="EMBL/GenBank/DDBJ databases">
        <title>Hymenobacter sp. isolated from the air.</title>
        <authorList>
            <person name="Won M."/>
            <person name="Lee C.-M."/>
            <person name="Woen H.-Y."/>
            <person name="Kwon S.-W."/>
        </authorList>
    </citation>
    <scope>NUCLEOTIDE SEQUENCE [LARGE SCALE GENOMIC DNA]</scope>
    <source>
        <strain evidence="2">5413 J-13</strain>
    </source>
</reference>
<keyword evidence="2" id="KW-1185">Reference proteome</keyword>
<gene>
    <name evidence="1" type="ORF">MUN82_04065</name>
</gene>
<dbReference type="RefSeq" id="WP_245095217.1">
    <property type="nucleotide sequence ID" value="NZ_CP095053.1"/>
</dbReference>
<organism evidence="1 2">
    <name type="scientific">Hymenobacter aerilatus</name>
    <dbReference type="NCBI Taxonomy" id="2932251"/>
    <lineage>
        <taxon>Bacteria</taxon>
        <taxon>Pseudomonadati</taxon>
        <taxon>Bacteroidota</taxon>
        <taxon>Cytophagia</taxon>
        <taxon>Cytophagales</taxon>
        <taxon>Hymenobacteraceae</taxon>
        <taxon>Hymenobacter</taxon>
    </lineage>
</organism>
<name>A0A8T9SWS3_9BACT</name>